<keyword evidence="2" id="KW-0813">Transport</keyword>
<keyword evidence="8" id="KW-1185">Reference proteome</keyword>
<dbReference type="RefSeq" id="XP_068366047.1">
    <property type="nucleotide sequence ID" value="XM_068499361.1"/>
</dbReference>
<dbReference type="EMBL" id="MLAK01000552">
    <property type="protein sequence ID" value="OHT12911.1"/>
    <property type="molecule type" value="Genomic_DNA"/>
</dbReference>
<feature type="transmembrane region" description="Helical" evidence="6">
    <location>
        <begin position="45"/>
        <end position="66"/>
    </location>
</feature>
<comment type="caution">
    <text evidence="7">The sequence shown here is derived from an EMBL/GenBank/DDBJ whole genome shotgun (WGS) entry which is preliminary data.</text>
</comment>
<evidence type="ECO:0000313" key="7">
    <source>
        <dbReference type="EMBL" id="OHT12911.1"/>
    </source>
</evidence>
<sequence>MSGFLIIIDSSEFEMLDTAPLINGENQEKQEKIWIPLNKRERLSLLHICGIAAGTLVATLLWTIVFTLFEPLSTKVDLPEWVKTLLLFYGSLAGFVINPILGVYSDAVMLKWGRRRIFMVIGVTVLVIGLFLMMYCMEIGHWLQPDAHIPNGAQKGIFIGALIVVFTAGNIVQAPARTLCSDVAPPHQQILMSNIVQVYSGVGGILTNLVGGLELYKYTGLDQEQFILVTCLTISLVAMLVAVIVTPEEPLKEKPPKVNPFLQIWQALKRMPKPFIRILFPFTLAYVATYQFGFQFSHFMGHDIYGGDNNPNAGKEMNEKYQKGVSWSMMCNVVNYTCQFIYGFVNTRVCALIGMKTVMISGLLVITLGLICFFFVNNRFAYLGITVPLGLGNVIYMAIPFTVVSMVIPTEDLGGNLGILTCFGVFGQQVSNFGVGSGFGAIWPDNSRMMIASSCVFSILAMISAFWMITPQVGDAEKYRVNHVDQSQDTGNIDQPFISSDKV</sequence>
<dbReference type="SUPFAM" id="SSF103473">
    <property type="entry name" value="MFS general substrate transporter"/>
    <property type="match status" value="1"/>
</dbReference>
<feature type="transmembrane region" description="Helical" evidence="6">
    <location>
        <begin position="357"/>
        <end position="376"/>
    </location>
</feature>
<feature type="transmembrane region" description="Helical" evidence="6">
    <location>
        <begin position="449"/>
        <end position="470"/>
    </location>
</feature>
<dbReference type="VEuPathDB" id="TrichDB:TRFO_17059"/>
<dbReference type="GeneID" id="94834065"/>
<feature type="transmembrane region" description="Helical" evidence="6">
    <location>
        <begin position="420"/>
        <end position="443"/>
    </location>
</feature>
<evidence type="ECO:0000256" key="6">
    <source>
        <dbReference type="SAM" id="Phobius"/>
    </source>
</evidence>
<feature type="transmembrane region" description="Helical" evidence="6">
    <location>
        <begin position="382"/>
        <end position="408"/>
    </location>
</feature>
<evidence type="ECO:0000256" key="5">
    <source>
        <dbReference type="ARBA" id="ARBA00023136"/>
    </source>
</evidence>
<evidence type="ECO:0000256" key="2">
    <source>
        <dbReference type="ARBA" id="ARBA00022448"/>
    </source>
</evidence>
<dbReference type="OrthoDB" id="28755at2759"/>
<keyword evidence="5 6" id="KW-0472">Membrane</keyword>
<feature type="transmembrane region" description="Helical" evidence="6">
    <location>
        <begin position="86"/>
        <end position="105"/>
    </location>
</feature>
<feature type="transmembrane region" description="Helical" evidence="6">
    <location>
        <begin position="157"/>
        <end position="179"/>
    </location>
</feature>
<feature type="transmembrane region" description="Helical" evidence="6">
    <location>
        <begin position="225"/>
        <end position="245"/>
    </location>
</feature>
<dbReference type="Gene3D" id="1.20.1250.20">
    <property type="entry name" value="MFS general substrate transporter like domains"/>
    <property type="match status" value="1"/>
</dbReference>
<dbReference type="PANTHER" id="PTHR19432">
    <property type="entry name" value="SUGAR TRANSPORTER"/>
    <property type="match status" value="1"/>
</dbReference>
<keyword evidence="3 6" id="KW-0812">Transmembrane</keyword>
<organism evidence="7 8">
    <name type="scientific">Tritrichomonas foetus</name>
    <dbReference type="NCBI Taxonomy" id="1144522"/>
    <lineage>
        <taxon>Eukaryota</taxon>
        <taxon>Metamonada</taxon>
        <taxon>Parabasalia</taxon>
        <taxon>Tritrichomonadida</taxon>
        <taxon>Tritrichomonadidae</taxon>
        <taxon>Tritrichomonas</taxon>
    </lineage>
</organism>
<dbReference type="GO" id="GO:0008506">
    <property type="term" value="F:sucrose:proton symporter activity"/>
    <property type="evidence" value="ECO:0007669"/>
    <property type="project" value="TreeGrafter"/>
</dbReference>
<dbReference type="GO" id="GO:0016020">
    <property type="term" value="C:membrane"/>
    <property type="evidence" value="ECO:0007669"/>
    <property type="project" value="UniProtKB-SubCell"/>
</dbReference>
<evidence type="ECO:0000313" key="8">
    <source>
        <dbReference type="Proteomes" id="UP000179807"/>
    </source>
</evidence>
<dbReference type="AlphaFoldDB" id="A0A1J4KNQ9"/>
<proteinExistence type="predicted"/>
<feature type="transmembrane region" description="Helical" evidence="6">
    <location>
        <begin position="117"/>
        <end position="137"/>
    </location>
</feature>
<dbReference type="InterPro" id="IPR011701">
    <property type="entry name" value="MFS"/>
</dbReference>
<comment type="subcellular location">
    <subcellularLocation>
        <location evidence="1">Membrane</location>
        <topology evidence="1">Multi-pass membrane protein</topology>
    </subcellularLocation>
</comment>
<evidence type="ECO:0000256" key="3">
    <source>
        <dbReference type="ARBA" id="ARBA00022692"/>
    </source>
</evidence>
<protein>
    <submittedName>
        <fullName evidence="7">Major facilitator superfamily transporter</fullName>
    </submittedName>
</protein>
<dbReference type="Proteomes" id="UP000179807">
    <property type="component" value="Unassembled WGS sequence"/>
</dbReference>
<feature type="transmembrane region" description="Helical" evidence="6">
    <location>
        <begin position="191"/>
        <end position="213"/>
    </location>
</feature>
<dbReference type="PANTHER" id="PTHR19432:SF26">
    <property type="entry name" value="MAJOR FACILITATOR SUPERFAMILY (MFS) PROFILE DOMAIN-CONTAINING PROTEIN"/>
    <property type="match status" value="1"/>
</dbReference>
<name>A0A1J4KNQ9_9EUKA</name>
<gene>
    <name evidence="7" type="ORF">TRFO_17059</name>
</gene>
<dbReference type="Pfam" id="PF07690">
    <property type="entry name" value="MFS_1"/>
    <property type="match status" value="1"/>
</dbReference>
<feature type="transmembrane region" description="Helical" evidence="6">
    <location>
        <begin position="275"/>
        <end position="293"/>
    </location>
</feature>
<keyword evidence="4 6" id="KW-1133">Transmembrane helix</keyword>
<evidence type="ECO:0000256" key="4">
    <source>
        <dbReference type="ARBA" id="ARBA00022989"/>
    </source>
</evidence>
<reference evidence="7" key="1">
    <citation type="submission" date="2016-10" db="EMBL/GenBank/DDBJ databases">
        <authorList>
            <person name="Benchimol M."/>
            <person name="Almeida L.G."/>
            <person name="Vasconcelos A.T."/>
            <person name="Perreira-Neves A."/>
            <person name="Rosa I.A."/>
            <person name="Tasca T."/>
            <person name="Bogo M.R."/>
            <person name="de Souza W."/>
        </authorList>
    </citation>
    <scope>NUCLEOTIDE SEQUENCE [LARGE SCALE GENOMIC DNA]</scope>
    <source>
        <strain evidence="7">K</strain>
    </source>
</reference>
<accession>A0A1J4KNQ9</accession>
<evidence type="ECO:0000256" key="1">
    <source>
        <dbReference type="ARBA" id="ARBA00004141"/>
    </source>
</evidence>
<dbReference type="InterPro" id="IPR036259">
    <property type="entry name" value="MFS_trans_sf"/>
</dbReference>